<gene>
    <name evidence="2" type="ORF">Kpho02_55120</name>
</gene>
<evidence type="ECO:0000259" key="1">
    <source>
        <dbReference type="Pfam" id="PF13460"/>
    </source>
</evidence>
<dbReference type="PANTHER" id="PTHR15020">
    <property type="entry name" value="FLAVIN REDUCTASE-RELATED"/>
    <property type="match status" value="1"/>
</dbReference>
<evidence type="ECO:0000313" key="3">
    <source>
        <dbReference type="Proteomes" id="UP001165041"/>
    </source>
</evidence>
<accession>A0A9W6QDW8</accession>
<dbReference type="EMBL" id="BSSA01000023">
    <property type="protein sequence ID" value="GLW73213.1"/>
    <property type="molecule type" value="Genomic_DNA"/>
</dbReference>
<dbReference type="PANTHER" id="PTHR15020:SF50">
    <property type="entry name" value="UPF0659 PROTEIN YMR090W"/>
    <property type="match status" value="1"/>
</dbReference>
<protein>
    <submittedName>
        <fullName evidence="2">NAD-dependent dehydratase</fullName>
    </submittedName>
</protein>
<name>A0A9W6QDW8_9ACTN</name>
<dbReference type="Proteomes" id="UP001165041">
    <property type="component" value="Unassembled WGS sequence"/>
</dbReference>
<dbReference type="CDD" id="cd05243">
    <property type="entry name" value="SDR_a5"/>
    <property type="match status" value="1"/>
</dbReference>
<dbReference type="InterPro" id="IPR036291">
    <property type="entry name" value="NAD(P)-bd_dom_sf"/>
</dbReference>
<dbReference type="Pfam" id="PF13460">
    <property type="entry name" value="NAD_binding_10"/>
    <property type="match status" value="1"/>
</dbReference>
<reference evidence="2" key="1">
    <citation type="submission" date="2023-02" db="EMBL/GenBank/DDBJ databases">
        <title>Kitasatospora phosalacinea NBRC 14627.</title>
        <authorList>
            <person name="Ichikawa N."/>
            <person name="Sato H."/>
            <person name="Tonouchi N."/>
        </authorList>
    </citation>
    <scope>NUCLEOTIDE SEQUENCE</scope>
    <source>
        <strain evidence="2">NBRC 14627</strain>
    </source>
</reference>
<dbReference type="Gene3D" id="3.40.50.720">
    <property type="entry name" value="NAD(P)-binding Rossmann-like Domain"/>
    <property type="match status" value="1"/>
</dbReference>
<dbReference type="SUPFAM" id="SSF51735">
    <property type="entry name" value="NAD(P)-binding Rossmann-fold domains"/>
    <property type="match status" value="1"/>
</dbReference>
<sequence>MHTSRIATQDDHLHHRDLADVRLPKRAVPRAPGFALPACRAPAPRVASRSMDVVIAGGHGKIALRLSKLLSARGDAVAGLIRNPAQAADLRAAGARPVVCDLESAPVEELAEHLAGADAVVFAAGAGPNSGAARKETVDRDGAVLLADAARRAGVRRYLLVSSMGLDRIGDPALTPEFDAYLRAKRAAEEAVKDRPLDWTVLRPAALTDAPTERHAHLAPPPNRFGEVSRDEVAHTLVRLLDDPSTVHQTLELTT</sequence>
<dbReference type="AlphaFoldDB" id="A0A9W6QDW8"/>
<comment type="caution">
    <text evidence="2">The sequence shown here is derived from an EMBL/GenBank/DDBJ whole genome shotgun (WGS) entry which is preliminary data.</text>
</comment>
<proteinExistence type="predicted"/>
<organism evidence="2 3">
    <name type="scientific">Kitasatospora phosalacinea</name>
    <dbReference type="NCBI Taxonomy" id="2065"/>
    <lineage>
        <taxon>Bacteria</taxon>
        <taxon>Bacillati</taxon>
        <taxon>Actinomycetota</taxon>
        <taxon>Actinomycetes</taxon>
        <taxon>Kitasatosporales</taxon>
        <taxon>Streptomycetaceae</taxon>
        <taxon>Kitasatospora</taxon>
    </lineage>
</organism>
<feature type="domain" description="NAD(P)-binding" evidence="1">
    <location>
        <begin position="57"/>
        <end position="244"/>
    </location>
</feature>
<dbReference type="InterPro" id="IPR016040">
    <property type="entry name" value="NAD(P)-bd_dom"/>
</dbReference>
<evidence type="ECO:0000313" key="2">
    <source>
        <dbReference type="EMBL" id="GLW73213.1"/>
    </source>
</evidence>